<keyword evidence="3" id="KW-1185">Reference proteome</keyword>
<gene>
    <name evidence="2" type="ORF">OW729_03985</name>
</gene>
<keyword evidence="1" id="KW-1133">Transmembrane helix</keyword>
<keyword evidence="1" id="KW-0812">Transmembrane</keyword>
<evidence type="ECO:0000313" key="2">
    <source>
        <dbReference type="EMBL" id="MCY6957765.1"/>
    </source>
</evidence>
<accession>A0ABT4D646</accession>
<reference evidence="2" key="1">
    <citation type="submission" date="2022-12" db="EMBL/GenBank/DDBJ databases">
        <title>Clostridium sp. nov., isolated from industrial wastewater.</title>
        <authorList>
            <person name="Jiayan W."/>
        </authorList>
    </citation>
    <scope>NUCLEOTIDE SEQUENCE</scope>
    <source>
        <strain evidence="2">ZC22-4</strain>
    </source>
</reference>
<protein>
    <recommendedName>
        <fullName evidence="4">Exosortase</fullName>
    </recommendedName>
</protein>
<feature type="transmembrane region" description="Helical" evidence="1">
    <location>
        <begin position="27"/>
        <end position="42"/>
    </location>
</feature>
<dbReference type="Proteomes" id="UP001144612">
    <property type="component" value="Unassembled WGS sequence"/>
</dbReference>
<name>A0ABT4D646_9CLOT</name>
<proteinExistence type="predicted"/>
<evidence type="ECO:0008006" key="4">
    <source>
        <dbReference type="Google" id="ProtNLM"/>
    </source>
</evidence>
<sequence>MNNIISIVLLVLLGVFFIIDYFKDKKFYMLLIIIPILIQIFFQTPLSNSISKTLSNILIGIVILVGIFIIYLVVKDEKSANL</sequence>
<organism evidence="2 3">
    <name type="scientific">Clostridium brassicae</name>
    <dbReference type="NCBI Taxonomy" id="2999072"/>
    <lineage>
        <taxon>Bacteria</taxon>
        <taxon>Bacillati</taxon>
        <taxon>Bacillota</taxon>
        <taxon>Clostridia</taxon>
        <taxon>Eubacteriales</taxon>
        <taxon>Clostridiaceae</taxon>
        <taxon>Clostridium</taxon>
    </lineage>
</organism>
<keyword evidence="1" id="KW-0472">Membrane</keyword>
<evidence type="ECO:0000256" key="1">
    <source>
        <dbReference type="SAM" id="Phobius"/>
    </source>
</evidence>
<comment type="caution">
    <text evidence="2">The sequence shown here is derived from an EMBL/GenBank/DDBJ whole genome shotgun (WGS) entry which is preliminary data.</text>
</comment>
<dbReference type="EMBL" id="JAPQFJ010000003">
    <property type="protein sequence ID" value="MCY6957765.1"/>
    <property type="molecule type" value="Genomic_DNA"/>
</dbReference>
<feature type="transmembrane region" description="Helical" evidence="1">
    <location>
        <begin position="6"/>
        <end position="22"/>
    </location>
</feature>
<evidence type="ECO:0000313" key="3">
    <source>
        <dbReference type="Proteomes" id="UP001144612"/>
    </source>
</evidence>
<dbReference type="RefSeq" id="WP_268060162.1">
    <property type="nucleotide sequence ID" value="NZ_JAPQFJ010000003.1"/>
</dbReference>
<feature type="transmembrane region" description="Helical" evidence="1">
    <location>
        <begin position="54"/>
        <end position="74"/>
    </location>
</feature>